<protein>
    <submittedName>
        <fullName evidence="1">Uncharacterized protein</fullName>
    </submittedName>
</protein>
<accession>A0A645D159</accession>
<sequence>MESFINENMALINGLNRRFICSSLGVYLIGKKQVWTESAELFSVSNISVKTEPYLSPHLFRILNILFRDFDTLPSTNFKRKQNIIYL</sequence>
<reference evidence="1" key="1">
    <citation type="submission" date="2019-08" db="EMBL/GenBank/DDBJ databases">
        <authorList>
            <person name="Kucharzyk K."/>
            <person name="Murdoch R.W."/>
            <person name="Higgins S."/>
            <person name="Loffler F."/>
        </authorList>
    </citation>
    <scope>NUCLEOTIDE SEQUENCE</scope>
</reference>
<evidence type="ECO:0000313" key="1">
    <source>
        <dbReference type="EMBL" id="MPM82841.1"/>
    </source>
</evidence>
<organism evidence="1">
    <name type="scientific">bioreactor metagenome</name>
    <dbReference type="NCBI Taxonomy" id="1076179"/>
    <lineage>
        <taxon>unclassified sequences</taxon>
        <taxon>metagenomes</taxon>
        <taxon>ecological metagenomes</taxon>
    </lineage>
</organism>
<proteinExistence type="predicted"/>
<name>A0A645D159_9ZZZZ</name>
<gene>
    <name evidence="1" type="ORF">SDC9_129903</name>
</gene>
<dbReference type="EMBL" id="VSSQ01031798">
    <property type="protein sequence ID" value="MPM82841.1"/>
    <property type="molecule type" value="Genomic_DNA"/>
</dbReference>
<comment type="caution">
    <text evidence="1">The sequence shown here is derived from an EMBL/GenBank/DDBJ whole genome shotgun (WGS) entry which is preliminary data.</text>
</comment>
<dbReference type="AlphaFoldDB" id="A0A645D159"/>